<evidence type="ECO:0000259" key="10">
    <source>
        <dbReference type="PROSITE" id="PS50860"/>
    </source>
</evidence>
<protein>
    <recommendedName>
        <fullName evidence="2">alanine--tRNA ligase</fullName>
        <ecNumber evidence="2">6.1.1.7</ecNumber>
    </recommendedName>
</protein>
<dbReference type="GO" id="GO:0005829">
    <property type="term" value="C:cytosol"/>
    <property type="evidence" value="ECO:0007669"/>
    <property type="project" value="TreeGrafter"/>
</dbReference>
<dbReference type="EMBL" id="LCAB01000006">
    <property type="protein sequence ID" value="KKR83343.1"/>
    <property type="molecule type" value="Genomic_DNA"/>
</dbReference>
<dbReference type="FunFam" id="3.30.980.10:FF:000004">
    <property type="entry name" value="Alanine--tRNA ligase, cytoplasmic"/>
    <property type="match status" value="1"/>
</dbReference>
<dbReference type="Gene3D" id="3.30.980.10">
    <property type="entry name" value="Threonyl-trna Synthetase, Chain A, domain 2"/>
    <property type="match status" value="1"/>
</dbReference>
<dbReference type="InterPro" id="IPR050058">
    <property type="entry name" value="Ala-tRNA_ligase"/>
</dbReference>
<dbReference type="GO" id="GO:0002161">
    <property type="term" value="F:aminoacyl-tRNA deacylase activity"/>
    <property type="evidence" value="ECO:0007669"/>
    <property type="project" value="TreeGrafter"/>
</dbReference>
<evidence type="ECO:0000256" key="4">
    <source>
        <dbReference type="ARBA" id="ARBA00022598"/>
    </source>
</evidence>
<dbReference type="GO" id="GO:0005524">
    <property type="term" value="F:ATP binding"/>
    <property type="evidence" value="ECO:0007669"/>
    <property type="project" value="UniProtKB-KW"/>
</dbReference>
<keyword evidence="5" id="KW-0547">Nucleotide-binding</keyword>
<keyword evidence="3" id="KW-0820">tRNA-binding</keyword>
<dbReference type="PRINTS" id="PR00980">
    <property type="entry name" value="TRNASYNTHALA"/>
</dbReference>
<dbReference type="PANTHER" id="PTHR11777:SF9">
    <property type="entry name" value="ALANINE--TRNA LIGASE, CYTOPLASMIC"/>
    <property type="match status" value="1"/>
</dbReference>
<evidence type="ECO:0000256" key="6">
    <source>
        <dbReference type="ARBA" id="ARBA00022840"/>
    </source>
</evidence>
<organism evidence="11 12">
    <name type="scientific">Candidatus Daviesbacteria bacterium GW2011_GWA2_40_9</name>
    <dbReference type="NCBI Taxonomy" id="1618424"/>
    <lineage>
        <taxon>Bacteria</taxon>
        <taxon>Candidatus Daviesiibacteriota</taxon>
    </lineage>
</organism>
<dbReference type="InterPro" id="IPR018165">
    <property type="entry name" value="Ala-tRNA-synth_IIc_core"/>
</dbReference>
<dbReference type="GO" id="GO:0000049">
    <property type="term" value="F:tRNA binding"/>
    <property type="evidence" value="ECO:0007669"/>
    <property type="project" value="UniProtKB-KW"/>
</dbReference>
<comment type="similarity">
    <text evidence="1">Belongs to the class-II aminoacyl-tRNA synthetase family.</text>
</comment>
<dbReference type="CDD" id="cd00673">
    <property type="entry name" value="AlaRS_core"/>
    <property type="match status" value="1"/>
</dbReference>
<dbReference type="GO" id="GO:0006419">
    <property type="term" value="P:alanyl-tRNA aminoacylation"/>
    <property type="evidence" value="ECO:0007669"/>
    <property type="project" value="InterPro"/>
</dbReference>
<keyword evidence="8" id="KW-0648">Protein biosynthesis</keyword>
<dbReference type="InterPro" id="IPR045864">
    <property type="entry name" value="aa-tRNA-synth_II/BPL/LPL"/>
</dbReference>
<gene>
    <name evidence="11" type="ORF">UU29_C0006G0032</name>
</gene>
<dbReference type="GO" id="GO:0004813">
    <property type="term" value="F:alanine-tRNA ligase activity"/>
    <property type="evidence" value="ECO:0007669"/>
    <property type="project" value="UniProtKB-EC"/>
</dbReference>
<sequence>MTSRELRQKYLDFFIKKGHKVIPSAPLVPENDPTTLFTSSGMQPMVPYLLGQKHPEGTRLVNSQPCFRAQDIEDVGNNRHTTLFEMLGNWSLGDYFKKEQLPWIFEFLIKEVSIDPNKLYVSVFAGDEKYHLPKDTESVQIWKELFSQQNVGAKEVALDSLEYAAEVGMQGGRIFYYDQKKNWWSRTGSIEAMPTGEPGGPNSEMFYEFEEIKHDPKYGKYCHPNCDCGHFLEIGNSVFMEYKKIADGSLKKLPNKNVDFGGGLERLVAVSNKDADVFKIDLFWSIIEEIEKVTNKKYTDNRSSMQIITDHLKGATFLIINGVFPSNKLQGYILRRLLRRSAIKFYQLTGDLKFVEEITTICDRILEMYDWLFSINKNSLQTKEQLHQTIVEEMKKFGSSLVKGFKEIEKLSEVNGKNAFDLYQTYGFPIEVTEELLAEKGQKIDQEEFQVEFEKHKELSRTASTGMFKGGLVDQSEVAIKYHTATHLLHAALRQILGEHVTQKGSNITSERLRFDFSHPEKLTEEQSKQVENLVNQKIQENLTVTSEVMDKKEALKLGALGLFGAKYGDKVTVYTIGGNSHPERAERVEGFPFSIEICGGPHGFLTCSLPSIPILTAFTPASTAEVRLAAASTGF</sequence>
<evidence type="ECO:0000256" key="9">
    <source>
        <dbReference type="ARBA" id="ARBA00023146"/>
    </source>
</evidence>
<name>A0A0G0U2M6_9BACT</name>
<dbReference type="InterPro" id="IPR018162">
    <property type="entry name" value="Ala-tRNA-ligase_IIc_anticod-bd"/>
</dbReference>
<keyword evidence="4" id="KW-0436">Ligase</keyword>
<keyword evidence="7" id="KW-0694">RNA-binding</keyword>
<dbReference type="PATRIC" id="fig|1618424.3.peg.378"/>
<dbReference type="EC" id="6.1.1.7" evidence="2"/>
<dbReference type="InterPro" id="IPR018163">
    <property type="entry name" value="Thr/Ala-tRNA-synth_IIc_edit"/>
</dbReference>
<evidence type="ECO:0000256" key="5">
    <source>
        <dbReference type="ARBA" id="ARBA00022741"/>
    </source>
</evidence>
<keyword evidence="9 11" id="KW-0030">Aminoacyl-tRNA synthetase</keyword>
<evidence type="ECO:0000256" key="8">
    <source>
        <dbReference type="ARBA" id="ARBA00022917"/>
    </source>
</evidence>
<dbReference type="InterPro" id="IPR018164">
    <property type="entry name" value="Ala-tRNA-synth_IIc_N"/>
</dbReference>
<dbReference type="InterPro" id="IPR002318">
    <property type="entry name" value="Ala-tRNA-lgiase_IIc"/>
</dbReference>
<evidence type="ECO:0000313" key="12">
    <source>
        <dbReference type="Proteomes" id="UP000034601"/>
    </source>
</evidence>
<evidence type="ECO:0000256" key="2">
    <source>
        <dbReference type="ARBA" id="ARBA00013168"/>
    </source>
</evidence>
<dbReference type="SUPFAM" id="SSF55186">
    <property type="entry name" value="ThrRS/AlaRS common domain"/>
    <property type="match status" value="1"/>
</dbReference>
<comment type="caution">
    <text evidence="11">The sequence shown here is derived from an EMBL/GenBank/DDBJ whole genome shotgun (WGS) entry which is preliminary data.</text>
</comment>
<proteinExistence type="inferred from homology"/>
<accession>A0A0G0U2M6</accession>
<feature type="domain" description="Alanyl-transfer RNA synthetases family profile" evidence="10">
    <location>
        <begin position="1"/>
        <end position="603"/>
    </location>
</feature>
<dbReference type="Pfam" id="PF01411">
    <property type="entry name" value="tRNA-synt_2c"/>
    <property type="match status" value="1"/>
</dbReference>
<dbReference type="AlphaFoldDB" id="A0A0G0U2M6"/>
<evidence type="ECO:0000313" key="11">
    <source>
        <dbReference type="EMBL" id="KKR83343.1"/>
    </source>
</evidence>
<dbReference type="Proteomes" id="UP000034601">
    <property type="component" value="Unassembled WGS sequence"/>
</dbReference>
<dbReference type="PANTHER" id="PTHR11777">
    <property type="entry name" value="ALANYL-TRNA SYNTHETASE"/>
    <property type="match status" value="1"/>
</dbReference>
<evidence type="ECO:0000256" key="1">
    <source>
        <dbReference type="ARBA" id="ARBA00008226"/>
    </source>
</evidence>
<evidence type="ECO:0000256" key="7">
    <source>
        <dbReference type="ARBA" id="ARBA00022884"/>
    </source>
</evidence>
<dbReference type="Gene3D" id="3.30.54.20">
    <property type="match status" value="1"/>
</dbReference>
<dbReference type="SUPFAM" id="SSF101353">
    <property type="entry name" value="Putative anticodon-binding domain of alanyl-tRNA synthetase (AlaRS)"/>
    <property type="match status" value="1"/>
</dbReference>
<dbReference type="PROSITE" id="PS50860">
    <property type="entry name" value="AA_TRNA_LIGASE_II_ALA"/>
    <property type="match status" value="1"/>
</dbReference>
<dbReference type="SUPFAM" id="SSF55681">
    <property type="entry name" value="Class II aaRS and biotin synthetases"/>
    <property type="match status" value="1"/>
</dbReference>
<dbReference type="Gene3D" id="3.30.930.10">
    <property type="entry name" value="Bira Bifunctional Protein, Domain 2"/>
    <property type="match status" value="1"/>
</dbReference>
<reference evidence="11 12" key="1">
    <citation type="journal article" date="2015" name="Nature">
        <title>rRNA introns, odd ribosomes, and small enigmatic genomes across a large radiation of phyla.</title>
        <authorList>
            <person name="Brown C.T."/>
            <person name="Hug L.A."/>
            <person name="Thomas B.C."/>
            <person name="Sharon I."/>
            <person name="Castelle C.J."/>
            <person name="Singh A."/>
            <person name="Wilkins M.J."/>
            <person name="Williams K.H."/>
            <person name="Banfield J.F."/>
        </authorList>
    </citation>
    <scope>NUCLEOTIDE SEQUENCE [LARGE SCALE GENOMIC DNA]</scope>
</reference>
<keyword evidence="6" id="KW-0067">ATP-binding</keyword>
<evidence type="ECO:0000256" key="3">
    <source>
        <dbReference type="ARBA" id="ARBA00022555"/>
    </source>
</evidence>